<name>A6JGL1_RAT</name>
<gene>
    <name evidence="2" type="ORF">rCG_20475</name>
</gene>
<proteinExistence type="predicted"/>
<dbReference type="Proteomes" id="UP000234681">
    <property type="component" value="Chromosome 13"/>
</dbReference>
<feature type="region of interest" description="Disordered" evidence="1">
    <location>
        <begin position="1"/>
        <end position="21"/>
    </location>
</feature>
<dbReference type="EMBL" id="CH473985">
    <property type="protein sequence ID" value="EDL94867.1"/>
    <property type="molecule type" value="Genomic_DNA"/>
</dbReference>
<reference evidence="3" key="1">
    <citation type="submission" date="2005-09" db="EMBL/GenBank/DDBJ databases">
        <authorList>
            <person name="Mural R.J."/>
            <person name="Li P.W."/>
            <person name="Adams M.D."/>
            <person name="Amanatides P.G."/>
            <person name="Baden-Tillson H."/>
            <person name="Barnstead M."/>
            <person name="Chin S.H."/>
            <person name="Dew I."/>
            <person name="Evans C.A."/>
            <person name="Ferriera S."/>
            <person name="Flanigan M."/>
            <person name="Fosler C."/>
            <person name="Glodek A."/>
            <person name="Gu Z."/>
            <person name="Holt R.A."/>
            <person name="Jennings D."/>
            <person name="Kraft C.L."/>
            <person name="Lu F."/>
            <person name="Nguyen T."/>
            <person name="Nusskern D.R."/>
            <person name="Pfannkoch C.M."/>
            <person name="Sitter C."/>
            <person name="Sutton G.G."/>
            <person name="Venter J.C."/>
            <person name="Wang Z."/>
            <person name="Woodage T."/>
            <person name="Zheng X.H."/>
            <person name="Zhong F."/>
        </authorList>
    </citation>
    <scope>NUCLEOTIDE SEQUENCE [LARGE SCALE GENOMIC DNA]</scope>
    <source>
        <strain>BN</strain>
        <strain evidence="3">Sprague-Dawley</strain>
    </source>
</reference>
<evidence type="ECO:0000256" key="1">
    <source>
        <dbReference type="SAM" id="MobiDB-lite"/>
    </source>
</evidence>
<accession>A6JGL1</accession>
<dbReference type="AlphaFoldDB" id="A6JGL1"/>
<sequence length="107" mass="11735">MAIASHTPSLDLRATESTKEVPVKAVNKPGTKISMSTATFSRIPSRQVAPKHRHNCAPDPHMLEDCLKMELAPSQNPCSFLPWIQTECANVKRDPGSACLPKINFPL</sequence>
<evidence type="ECO:0000313" key="3">
    <source>
        <dbReference type="Proteomes" id="UP000234681"/>
    </source>
</evidence>
<protein>
    <submittedName>
        <fullName evidence="2">RCG20475</fullName>
    </submittedName>
</protein>
<evidence type="ECO:0000313" key="2">
    <source>
        <dbReference type="EMBL" id="EDL94867.1"/>
    </source>
</evidence>
<organism evidence="2 3">
    <name type="scientific">Rattus norvegicus</name>
    <name type="common">Rat</name>
    <dbReference type="NCBI Taxonomy" id="10116"/>
    <lineage>
        <taxon>Eukaryota</taxon>
        <taxon>Metazoa</taxon>
        <taxon>Chordata</taxon>
        <taxon>Craniata</taxon>
        <taxon>Vertebrata</taxon>
        <taxon>Euteleostomi</taxon>
        <taxon>Mammalia</taxon>
        <taxon>Eutheria</taxon>
        <taxon>Euarchontoglires</taxon>
        <taxon>Glires</taxon>
        <taxon>Rodentia</taxon>
        <taxon>Myomorpha</taxon>
        <taxon>Muroidea</taxon>
        <taxon>Muridae</taxon>
        <taxon>Murinae</taxon>
        <taxon>Rattus</taxon>
    </lineage>
</organism>